<feature type="transmembrane region" description="Helical" evidence="1">
    <location>
        <begin position="33"/>
        <end position="53"/>
    </location>
</feature>
<dbReference type="EMBL" id="LAZR01014917">
    <property type="protein sequence ID" value="KKM15394.1"/>
    <property type="molecule type" value="Genomic_DNA"/>
</dbReference>
<comment type="caution">
    <text evidence="2">The sequence shown here is derived from an EMBL/GenBank/DDBJ whole genome shotgun (WGS) entry which is preliminary data.</text>
</comment>
<dbReference type="AlphaFoldDB" id="A0A0F9I6V4"/>
<name>A0A0F9I6V4_9ZZZZ</name>
<protein>
    <submittedName>
        <fullName evidence="2">Uncharacterized protein</fullName>
    </submittedName>
</protein>
<organism evidence="2">
    <name type="scientific">marine sediment metagenome</name>
    <dbReference type="NCBI Taxonomy" id="412755"/>
    <lineage>
        <taxon>unclassified sequences</taxon>
        <taxon>metagenomes</taxon>
        <taxon>ecological metagenomes</taxon>
    </lineage>
</organism>
<keyword evidence="1" id="KW-1133">Transmembrane helix</keyword>
<accession>A0A0F9I6V4</accession>
<sequence length="162" mass="18435">MSELTPEEKRRIYEEEKERMKAQEKIKKKTKPATWGCLTIIIVIAIVWLAGVFSPSRKQVTSTRPTVQVKKAIPQITQKDEDLLRKLIESGLVEKINPRLNEVFVNPLIWASLKYDAKKDFAGFLAVYCGKKKGSGINRVDIKDSYSGKKLAKCSDLGFKVY</sequence>
<gene>
    <name evidence="2" type="ORF">LCGC14_1696510</name>
</gene>
<keyword evidence="1" id="KW-0472">Membrane</keyword>
<evidence type="ECO:0000313" key="2">
    <source>
        <dbReference type="EMBL" id="KKM15394.1"/>
    </source>
</evidence>
<evidence type="ECO:0000256" key="1">
    <source>
        <dbReference type="SAM" id="Phobius"/>
    </source>
</evidence>
<reference evidence="2" key="1">
    <citation type="journal article" date="2015" name="Nature">
        <title>Complex archaea that bridge the gap between prokaryotes and eukaryotes.</title>
        <authorList>
            <person name="Spang A."/>
            <person name="Saw J.H."/>
            <person name="Jorgensen S.L."/>
            <person name="Zaremba-Niedzwiedzka K."/>
            <person name="Martijn J."/>
            <person name="Lind A.E."/>
            <person name="van Eijk R."/>
            <person name="Schleper C."/>
            <person name="Guy L."/>
            <person name="Ettema T.J."/>
        </authorList>
    </citation>
    <scope>NUCLEOTIDE SEQUENCE</scope>
</reference>
<proteinExistence type="predicted"/>
<keyword evidence="1" id="KW-0812">Transmembrane</keyword>